<gene>
    <name evidence="5" type="ORF">RAMLITH_05040</name>
</gene>
<comment type="similarity">
    <text evidence="1">Belongs to the leucine-binding protein family.</text>
</comment>
<dbReference type="InterPro" id="IPR028081">
    <property type="entry name" value="Leu-bd"/>
</dbReference>
<evidence type="ECO:0000256" key="3">
    <source>
        <dbReference type="SAM" id="SignalP"/>
    </source>
</evidence>
<comment type="caution">
    <text evidence="5">The sequence shown here is derived from an EMBL/GenBank/DDBJ whole genome shotgun (WGS) entry which is preliminary data.</text>
</comment>
<sequence length="377" mass="40332">MRALRKTLIALATLAASAAVLADVNIGVSLSLTGPGSGLGIPMQNYYKIFPKEIAGEKVNLIILDDASDPGKGAQNARRFVTDDKVDMIIGSCLTTVAAAMVDIAAESGTVQLAASPVGVPPGKDQWLFRLPQSNTVMAHAMIGHMKKQGVKTVGFLGYTDAYGEQWLKEFTPEAEKNGIRIIAVERFARPDTSVTPQALKLVAANPDAMLIVASGSGAAMPHKAIVERNFKGKIYQTHAAATKDLMRIGGKDVEGSFVVSGPAVIAEQLPESHPSKKLAIDFVQKYEKAVGPGTRNQFAGHAYDSQVVLEKVLPIALKQAKPGTREFRAAIRDAMETMGRTVFSHGVMNWSKTDHWGFTNETGVMLKVSGGDFKVD</sequence>
<dbReference type="Proteomes" id="UP000521868">
    <property type="component" value="Unassembled WGS sequence"/>
</dbReference>
<organism evidence="5 6">
    <name type="scientific">Ramlibacter lithotrophicus</name>
    <dbReference type="NCBI Taxonomy" id="2606681"/>
    <lineage>
        <taxon>Bacteria</taxon>
        <taxon>Pseudomonadati</taxon>
        <taxon>Pseudomonadota</taxon>
        <taxon>Betaproteobacteria</taxon>
        <taxon>Burkholderiales</taxon>
        <taxon>Comamonadaceae</taxon>
        <taxon>Ramlibacter</taxon>
    </lineage>
</organism>
<dbReference type="InterPro" id="IPR051010">
    <property type="entry name" value="BCAA_transport"/>
</dbReference>
<dbReference type="Gene3D" id="3.40.50.2300">
    <property type="match status" value="2"/>
</dbReference>
<feature type="domain" description="Leucine-binding protein" evidence="4">
    <location>
        <begin position="24"/>
        <end position="356"/>
    </location>
</feature>
<reference evidence="5 6" key="1">
    <citation type="journal article" date="2020" name="Nature">
        <title>Bacterial chemolithoautotrophy via manganese oxidation.</title>
        <authorList>
            <person name="Yu H."/>
            <person name="Leadbetter J.R."/>
        </authorList>
    </citation>
    <scope>NUCLEOTIDE SEQUENCE [LARGE SCALE GENOMIC DNA]</scope>
    <source>
        <strain evidence="5 6">RBP-1</strain>
    </source>
</reference>
<evidence type="ECO:0000256" key="1">
    <source>
        <dbReference type="ARBA" id="ARBA00010062"/>
    </source>
</evidence>
<evidence type="ECO:0000313" key="6">
    <source>
        <dbReference type="Proteomes" id="UP000521868"/>
    </source>
</evidence>
<dbReference type="PANTHER" id="PTHR30483:SF38">
    <property type="entry name" value="BLR7848 PROTEIN"/>
    <property type="match status" value="1"/>
</dbReference>
<dbReference type="AlphaFoldDB" id="A0A7X6DDJ4"/>
<feature type="chain" id="PRO_5031508370" evidence="3">
    <location>
        <begin position="23"/>
        <end position="377"/>
    </location>
</feature>
<dbReference type="PANTHER" id="PTHR30483">
    <property type="entry name" value="LEUCINE-SPECIFIC-BINDING PROTEIN"/>
    <property type="match status" value="1"/>
</dbReference>
<evidence type="ECO:0000313" key="5">
    <source>
        <dbReference type="EMBL" id="NKE65177.1"/>
    </source>
</evidence>
<dbReference type="InterPro" id="IPR028082">
    <property type="entry name" value="Peripla_BP_I"/>
</dbReference>
<dbReference type="RefSeq" id="WP_168106198.1">
    <property type="nucleotide sequence ID" value="NZ_VTOX01000001.1"/>
</dbReference>
<keyword evidence="6" id="KW-1185">Reference proteome</keyword>
<dbReference type="SUPFAM" id="SSF53822">
    <property type="entry name" value="Periplasmic binding protein-like I"/>
    <property type="match status" value="1"/>
</dbReference>
<evidence type="ECO:0000259" key="4">
    <source>
        <dbReference type="Pfam" id="PF13458"/>
    </source>
</evidence>
<protein>
    <submittedName>
        <fullName evidence="5">ABC transporter substrate-binding protein</fullName>
    </submittedName>
</protein>
<keyword evidence="2 3" id="KW-0732">Signal</keyword>
<name>A0A7X6DDJ4_9BURK</name>
<dbReference type="EMBL" id="VTOX01000001">
    <property type="protein sequence ID" value="NKE65177.1"/>
    <property type="molecule type" value="Genomic_DNA"/>
</dbReference>
<evidence type="ECO:0000256" key="2">
    <source>
        <dbReference type="ARBA" id="ARBA00022729"/>
    </source>
</evidence>
<dbReference type="CDD" id="cd06333">
    <property type="entry name" value="PBP1_ABC_RPA1789-like"/>
    <property type="match status" value="1"/>
</dbReference>
<dbReference type="Pfam" id="PF13458">
    <property type="entry name" value="Peripla_BP_6"/>
    <property type="match status" value="1"/>
</dbReference>
<accession>A0A7X6DDJ4</accession>
<proteinExistence type="inferred from homology"/>
<feature type="signal peptide" evidence="3">
    <location>
        <begin position="1"/>
        <end position="22"/>
    </location>
</feature>